<feature type="transmembrane region" description="Helical" evidence="5">
    <location>
        <begin position="117"/>
        <end position="142"/>
    </location>
</feature>
<evidence type="ECO:0000313" key="9">
    <source>
        <dbReference type="EMBL" id="MFB9075611.1"/>
    </source>
</evidence>
<dbReference type="PANTHER" id="PTHR42727">
    <property type="entry name" value="PHOSPHATE TRANSPORT SYSTEM PERMEASE PROTEIN"/>
    <property type="match status" value="1"/>
</dbReference>
<comment type="caution">
    <text evidence="9">The sequence shown here is derived from an EMBL/GenBank/DDBJ whole genome shotgun (WGS) entry which is preliminary data.</text>
</comment>
<keyword evidence="2 5" id="KW-0812">Transmembrane</keyword>
<dbReference type="Proteomes" id="UP001589575">
    <property type="component" value="Unassembled WGS sequence"/>
</dbReference>
<dbReference type="CDD" id="cd06261">
    <property type="entry name" value="TM_PBP2"/>
    <property type="match status" value="1"/>
</dbReference>
<feature type="transmembrane region" description="Helical" evidence="5">
    <location>
        <begin position="373"/>
        <end position="395"/>
    </location>
</feature>
<comment type="function">
    <text evidence="6">Part of the binding-protein-dependent transport system for phosphate; probably responsible for the translocation of the substrate across the membrane.</text>
</comment>
<feature type="compositionally biased region" description="Basic and acidic residues" evidence="7">
    <location>
        <begin position="43"/>
        <end position="64"/>
    </location>
</feature>
<feature type="region of interest" description="Disordered" evidence="7">
    <location>
        <begin position="41"/>
        <end position="70"/>
    </location>
</feature>
<dbReference type="PANTHER" id="PTHR42727:SF1">
    <property type="entry name" value="PHOSPHATE TRANSPORT SYSTEM PERMEASE"/>
    <property type="match status" value="1"/>
</dbReference>
<keyword evidence="5" id="KW-0813">Transport</keyword>
<evidence type="ECO:0000256" key="3">
    <source>
        <dbReference type="ARBA" id="ARBA00022989"/>
    </source>
</evidence>
<evidence type="ECO:0000259" key="8">
    <source>
        <dbReference type="PROSITE" id="PS50928"/>
    </source>
</evidence>
<dbReference type="Gene3D" id="1.10.3720.10">
    <property type="entry name" value="MetI-like"/>
    <property type="match status" value="1"/>
</dbReference>
<evidence type="ECO:0000256" key="1">
    <source>
        <dbReference type="ARBA" id="ARBA00004141"/>
    </source>
</evidence>
<evidence type="ECO:0000256" key="6">
    <source>
        <dbReference type="RuleBase" id="RU363054"/>
    </source>
</evidence>
<feature type="transmembrane region" description="Helical" evidence="5">
    <location>
        <begin position="213"/>
        <end position="232"/>
    </location>
</feature>
<feature type="domain" description="ABC transmembrane type-1" evidence="8">
    <location>
        <begin position="177"/>
        <end position="391"/>
    </location>
</feature>
<evidence type="ECO:0000256" key="5">
    <source>
        <dbReference type="RuleBase" id="RU363032"/>
    </source>
</evidence>
<evidence type="ECO:0000256" key="7">
    <source>
        <dbReference type="SAM" id="MobiDB-lite"/>
    </source>
</evidence>
<feature type="transmembrane region" description="Helical" evidence="5">
    <location>
        <begin position="303"/>
        <end position="324"/>
    </location>
</feature>
<dbReference type="SUPFAM" id="SSF161098">
    <property type="entry name" value="MetI-like"/>
    <property type="match status" value="1"/>
</dbReference>
<evidence type="ECO:0000256" key="4">
    <source>
        <dbReference type="ARBA" id="ARBA00023136"/>
    </source>
</evidence>
<sequence length="402" mass="42278">MHHTVGGDRPGRVLPAAGPPAIHLRGQRLLPGQVAGPGLRGLLRGELHGDRRGRPVHRTDRGADADGPGPARRAELIARRIVRIVSITTTRGTAAAALSSPTGSRHFKAKSRPGERVIIWALRFAALLTVATTVGIVVSLVVPAVEFFTEINVGDFLFGDRWAPRFAEASFGVLPLITATAWTTGISLLVAVPLGLGAAIYLSEYARPRVRKVLKPVLEVLAGIPTVVYGLFALTFVQSVVFKQWLELPTGAFSVLAAGLVMGVMIVPTIASISEDALSAVPMSLRQGSAALGANRMQTSLKIVVPAAVSGIVAAVVLGVSRAIGETMIVAMAAGQQARMVAGPLEQGQTMTGFMASAALGDSRVGSLEYNTLFAVGLLLFALTLVVNMISIQIVRRLRKAY</sequence>
<comment type="subcellular location">
    <subcellularLocation>
        <location evidence="5">Cell membrane</location>
        <topology evidence="5">Multi-pass membrane protein</topology>
    </subcellularLocation>
    <subcellularLocation>
        <location evidence="1">Membrane</location>
        <topology evidence="1">Multi-pass membrane protein</topology>
    </subcellularLocation>
</comment>
<organism evidence="9 10">
    <name type="scientific">Citricoccus parietis</name>
    <dbReference type="NCBI Taxonomy" id="592307"/>
    <lineage>
        <taxon>Bacteria</taxon>
        <taxon>Bacillati</taxon>
        <taxon>Actinomycetota</taxon>
        <taxon>Actinomycetes</taxon>
        <taxon>Micrococcales</taxon>
        <taxon>Micrococcaceae</taxon>
        <taxon>Citricoccus</taxon>
    </lineage>
</organism>
<dbReference type="InterPro" id="IPR000515">
    <property type="entry name" value="MetI-like"/>
</dbReference>
<dbReference type="Pfam" id="PF00528">
    <property type="entry name" value="BPD_transp_1"/>
    <property type="match status" value="1"/>
</dbReference>
<accession>A0ABV5G9H8</accession>
<dbReference type="PROSITE" id="PS50928">
    <property type="entry name" value="ABC_TM1"/>
    <property type="match status" value="1"/>
</dbReference>
<dbReference type="NCBIfam" id="TIGR02138">
    <property type="entry name" value="phosphate_pstC"/>
    <property type="match status" value="1"/>
</dbReference>
<keyword evidence="6" id="KW-1003">Cell membrane</keyword>
<reference evidence="9 10" key="1">
    <citation type="submission" date="2024-09" db="EMBL/GenBank/DDBJ databases">
        <authorList>
            <person name="Sun Q."/>
            <person name="Mori K."/>
        </authorList>
    </citation>
    <scope>NUCLEOTIDE SEQUENCE [LARGE SCALE GENOMIC DNA]</scope>
    <source>
        <strain evidence="9 10">CCM 7609</strain>
    </source>
</reference>
<keyword evidence="6" id="KW-0592">Phosphate transport</keyword>
<comment type="similarity">
    <text evidence="6">Belongs to the binding-protein-dependent transport system permease family. CysTW subfamily.</text>
</comment>
<feature type="transmembrane region" description="Helical" evidence="5">
    <location>
        <begin position="179"/>
        <end position="201"/>
    </location>
</feature>
<evidence type="ECO:0000256" key="2">
    <source>
        <dbReference type="ARBA" id="ARBA00022692"/>
    </source>
</evidence>
<dbReference type="InterPro" id="IPR011864">
    <property type="entry name" value="Phosphate_PstC"/>
</dbReference>
<dbReference type="EMBL" id="JBHMFI010000023">
    <property type="protein sequence ID" value="MFB9075611.1"/>
    <property type="molecule type" value="Genomic_DNA"/>
</dbReference>
<gene>
    <name evidence="9" type="primary">pstC</name>
    <name evidence="9" type="ORF">ACFFX0_32395</name>
</gene>
<name>A0ABV5G9H8_9MICC</name>
<proteinExistence type="inferred from homology"/>
<feature type="transmembrane region" description="Helical" evidence="5">
    <location>
        <begin position="252"/>
        <end position="273"/>
    </location>
</feature>
<protein>
    <recommendedName>
        <fullName evidence="6">Phosphate transport system permease protein</fullName>
    </recommendedName>
</protein>
<keyword evidence="4 5" id="KW-0472">Membrane</keyword>
<keyword evidence="3 5" id="KW-1133">Transmembrane helix</keyword>
<dbReference type="InterPro" id="IPR035906">
    <property type="entry name" value="MetI-like_sf"/>
</dbReference>
<evidence type="ECO:0000313" key="10">
    <source>
        <dbReference type="Proteomes" id="UP001589575"/>
    </source>
</evidence>
<keyword evidence="10" id="KW-1185">Reference proteome</keyword>